<dbReference type="OrthoDB" id="7593883at2"/>
<sequence length="216" mass="22984">MASGRGKAGRKPKAGARYKCGRLRPVREQGNDRIAALAARFQPFQGGKAGQWVRDSAIGRAWAVGLLDGHDADPSAIRDAGLGYAARYWSNYPTAAGVANYEGVDRRGRGLTGGGADPGGLAFQRLDRAIAATGRASYEAVQSLVVDTHWSPQDNPAWLDRLINARLVHAGVHADGPFPTTADFDRLKLAVEGLLATVRGERTRSTRPIARSGNLG</sequence>
<proteinExistence type="predicted"/>
<dbReference type="AlphaFoldDB" id="A0A2P7QZ35"/>
<dbReference type="EMBL" id="PXYI01000001">
    <property type="protein sequence ID" value="PSJ43231.1"/>
    <property type="molecule type" value="Genomic_DNA"/>
</dbReference>
<evidence type="ECO:0000313" key="1">
    <source>
        <dbReference type="EMBL" id="PSJ43231.1"/>
    </source>
</evidence>
<accession>A0A2P7QZ35</accession>
<reference evidence="1 2" key="1">
    <citation type="submission" date="2018-03" db="EMBL/GenBank/DDBJ databases">
        <title>The draft genome of Sphingosinicella sp. GL-C-18.</title>
        <authorList>
            <person name="Liu L."/>
            <person name="Li L."/>
            <person name="Liang L."/>
            <person name="Zhang X."/>
            <person name="Wang T."/>
        </authorList>
    </citation>
    <scope>NUCLEOTIDE SEQUENCE [LARGE SCALE GENOMIC DNA]</scope>
    <source>
        <strain evidence="1 2">GL-C-18</strain>
    </source>
</reference>
<name>A0A2P7QZ35_9SPHN</name>
<dbReference type="Proteomes" id="UP000241167">
    <property type="component" value="Unassembled WGS sequence"/>
</dbReference>
<evidence type="ECO:0000313" key="2">
    <source>
        <dbReference type="Proteomes" id="UP000241167"/>
    </source>
</evidence>
<protein>
    <submittedName>
        <fullName evidence="1">Uncharacterized protein</fullName>
    </submittedName>
</protein>
<comment type="caution">
    <text evidence="1">The sequence shown here is derived from an EMBL/GenBank/DDBJ whole genome shotgun (WGS) entry which is preliminary data.</text>
</comment>
<organism evidence="1 2">
    <name type="scientific">Allosphingosinicella deserti</name>
    <dbReference type="NCBI Taxonomy" id="2116704"/>
    <lineage>
        <taxon>Bacteria</taxon>
        <taxon>Pseudomonadati</taxon>
        <taxon>Pseudomonadota</taxon>
        <taxon>Alphaproteobacteria</taxon>
        <taxon>Sphingomonadales</taxon>
        <taxon>Sphingomonadaceae</taxon>
        <taxon>Allosphingosinicella</taxon>
    </lineage>
</organism>
<dbReference type="RefSeq" id="WP_106511251.1">
    <property type="nucleotide sequence ID" value="NZ_PXYI01000001.1"/>
</dbReference>
<keyword evidence="2" id="KW-1185">Reference proteome</keyword>
<gene>
    <name evidence="1" type="ORF">C7I55_02290</name>
</gene>